<dbReference type="CDD" id="cd08276">
    <property type="entry name" value="MDR7"/>
    <property type="match status" value="1"/>
</dbReference>
<dbReference type="GO" id="GO:0016491">
    <property type="term" value="F:oxidoreductase activity"/>
    <property type="evidence" value="ECO:0007669"/>
    <property type="project" value="InterPro"/>
</dbReference>
<dbReference type="Proteomes" id="UP000305067">
    <property type="component" value="Unassembled WGS sequence"/>
</dbReference>
<name>A0A5C3QUT5_9AGAR</name>
<reference evidence="2 3" key="1">
    <citation type="journal article" date="2019" name="Nat. Ecol. Evol.">
        <title>Megaphylogeny resolves global patterns of mushroom evolution.</title>
        <authorList>
            <person name="Varga T."/>
            <person name="Krizsan K."/>
            <person name="Foldi C."/>
            <person name="Dima B."/>
            <person name="Sanchez-Garcia M."/>
            <person name="Sanchez-Ramirez S."/>
            <person name="Szollosi G.J."/>
            <person name="Szarkandi J.G."/>
            <person name="Papp V."/>
            <person name="Albert L."/>
            <person name="Andreopoulos W."/>
            <person name="Angelini C."/>
            <person name="Antonin V."/>
            <person name="Barry K.W."/>
            <person name="Bougher N.L."/>
            <person name="Buchanan P."/>
            <person name="Buyck B."/>
            <person name="Bense V."/>
            <person name="Catcheside P."/>
            <person name="Chovatia M."/>
            <person name="Cooper J."/>
            <person name="Damon W."/>
            <person name="Desjardin D."/>
            <person name="Finy P."/>
            <person name="Geml J."/>
            <person name="Haridas S."/>
            <person name="Hughes K."/>
            <person name="Justo A."/>
            <person name="Karasinski D."/>
            <person name="Kautmanova I."/>
            <person name="Kiss B."/>
            <person name="Kocsube S."/>
            <person name="Kotiranta H."/>
            <person name="LaButti K.M."/>
            <person name="Lechner B.E."/>
            <person name="Liimatainen K."/>
            <person name="Lipzen A."/>
            <person name="Lukacs Z."/>
            <person name="Mihaltcheva S."/>
            <person name="Morgado L.N."/>
            <person name="Niskanen T."/>
            <person name="Noordeloos M.E."/>
            <person name="Ohm R.A."/>
            <person name="Ortiz-Santana B."/>
            <person name="Ovrebo C."/>
            <person name="Racz N."/>
            <person name="Riley R."/>
            <person name="Savchenko A."/>
            <person name="Shiryaev A."/>
            <person name="Soop K."/>
            <person name="Spirin V."/>
            <person name="Szebenyi C."/>
            <person name="Tomsovsky M."/>
            <person name="Tulloss R.E."/>
            <person name="Uehling J."/>
            <person name="Grigoriev I.V."/>
            <person name="Vagvolgyi C."/>
            <person name="Papp T."/>
            <person name="Martin F.M."/>
            <person name="Miettinen O."/>
            <person name="Hibbett D.S."/>
            <person name="Nagy L.G."/>
        </authorList>
    </citation>
    <scope>NUCLEOTIDE SEQUENCE [LARGE SCALE GENOMIC DNA]</scope>
    <source>
        <strain evidence="2 3">CBS 309.79</strain>
    </source>
</reference>
<keyword evidence="3" id="KW-1185">Reference proteome</keyword>
<proteinExistence type="predicted"/>
<dbReference type="SMART" id="SM00829">
    <property type="entry name" value="PKS_ER"/>
    <property type="match status" value="1"/>
</dbReference>
<dbReference type="Pfam" id="PF13602">
    <property type="entry name" value="ADH_zinc_N_2"/>
    <property type="match status" value="1"/>
</dbReference>
<dbReference type="Gene3D" id="3.90.180.10">
    <property type="entry name" value="Medium-chain alcohol dehydrogenases, catalytic domain"/>
    <property type="match status" value="2"/>
</dbReference>
<dbReference type="InterPro" id="IPR011032">
    <property type="entry name" value="GroES-like_sf"/>
</dbReference>
<dbReference type="SUPFAM" id="SSF51735">
    <property type="entry name" value="NAD(P)-binding Rossmann-fold domains"/>
    <property type="match status" value="1"/>
</dbReference>
<accession>A0A5C3QUT5</accession>
<dbReference type="InterPro" id="IPR052711">
    <property type="entry name" value="Zinc_ADH-like"/>
</dbReference>
<dbReference type="Gene3D" id="3.40.50.720">
    <property type="entry name" value="NAD(P)-binding Rossmann-like Domain"/>
    <property type="match status" value="2"/>
</dbReference>
<dbReference type="InterPro" id="IPR036291">
    <property type="entry name" value="NAD(P)-bd_dom_sf"/>
</dbReference>
<evidence type="ECO:0000259" key="1">
    <source>
        <dbReference type="SMART" id="SM00829"/>
    </source>
</evidence>
<dbReference type="EMBL" id="ML178817">
    <property type="protein sequence ID" value="TFL05147.1"/>
    <property type="molecule type" value="Genomic_DNA"/>
</dbReference>
<gene>
    <name evidence="2" type="ORF">BDV98DRAFT_653784</name>
</gene>
<evidence type="ECO:0000313" key="3">
    <source>
        <dbReference type="Proteomes" id="UP000305067"/>
    </source>
</evidence>
<organism evidence="2 3">
    <name type="scientific">Pterulicium gracile</name>
    <dbReference type="NCBI Taxonomy" id="1884261"/>
    <lineage>
        <taxon>Eukaryota</taxon>
        <taxon>Fungi</taxon>
        <taxon>Dikarya</taxon>
        <taxon>Basidiomycota</taxon>
        <taxon>Agaricomycotina</taxon>
        <taxon>Agaricomycetes</taxon>
        <taxon>Agaricomycetidae</taxon>
        <taxon>Agaricales</taxon>
        <taxon>Pleurotineae</taxon>
        <taxon>Pterulaceae</taxon>
        <taxon>Pterulicium</taxon>
    </lineage>
</organism>
<dbReference type="PANTHER" id="PTHR45033:SF2">
    <property type="entry name" value="ZINC-TYPE ALCOHOL DEHYDROGENASE-LIKE PROTEIN C1773.06C"/>
    <property type="match status" value="1"/>
</dbReference>
<evidence type="ECO:0000313" key="2">
    <source>
        <dbReference type="EMBL" id="TFL05147.1"/>
    </source>
</evidence>
<protein>
    <submittedName>
        <fullName evidence="2">Chaperonin 10-like protein</fullName>
    </submittedName>
</protein>
<dbReference type="InterPro" id="IPR020843">
    <property type="entry name" value="ER"/>
</dbReference>
<dbReference type="PANTHER" id="PTHR45033">
    <property type="match status" value="1"/>
</dbReference>
<sequence>MSPHSQIPPKTRAYNIVKSRGGFTNGNMNIIEAASPSTPQADEVLVKAHAVSLNGHTLRHNLVPTSDTAFEIIAVGPSVKGWKVGQRVCANFCPDHIHGENTSEGRDSALGAVAPGVLTEYRTFPAHSLVVIPEHLSYEEASTLPCAGLTAHNALLGSKPIKGGDVVLVLGTGGISIFALQIAVASGAVVIATSSSDEKLRCCVSGVKHVIEVGGSGTLIKSINSIRIGGSVGIIGSLSSEGADPAGLIGPIMMHSANVRGIMVGSVEQFKDFNRLLDAQIKPVVDKVFDFEQAVDAYTHLESQKHIGNVVIKVAKN</sequence>
<dbReference type="STRING" id="1884261.A0A5C3QUT5"/>
<dbReference type="InterPro" id="IPR013154">
    <property type="entry name" value="ADH-like_N"/>
</dbReference>
<dbReference type="Pfam" id="PF08240">
    <property type="entry name" value="ADH_N"/>
    <property type="match status" value="1"/>
</dbReference>
<dbReference type="OrthoDB" id="9930022at2759"/>
<dbReference type="AlphaFoldDB" id="A0A5C3QUT5"/>
<feature type="domain" description="Enoyl reductase (ER)" evidence="1">
    <location>
        <begin position="26"/>
        <end position="312"/>
    </location>
</feature>
<dbReference type="SUPFAM" id="SSF50129">
    <property type="entry name" value="GroES-like"/>
    <property type="match status" value="1"/>
</dbReference>